<protein>
    <submittedName>
        <fullName evidence="4">GNAT family N-acetyltransferase</fullName>
    </submittedName>
</protein>
<reference evidence="4 5" key="1">
    <citation type="submission" date="2019-03" db="EMBL/GenBank/DDBJ databases">
        <authorList>
            <person name="Molinero N."/>
            <person name="Sanchez B."/>
            <person name="Walker A."/>
            <person name="Duncan S."/>
            <person name="Delgado S."/>
            <person name="Margolles A."/>
        </authorList>
    </citation>
    <scope>NUCLEOTIDE SEQUENCE [LARGE SCALE GENOMIC DNA]</scope>
    <source>
        <strain evidence="4 5">IPLA60002</strain>
    </source>
</reference>
<accession>A0ABT0NKB4</accession>
<comment type="caution">
    <text evidence="4">The sequence shown here is derived from an EMBL/GenBank/DDBJ whole genome shotgun (WGS) entry which is preliminary data.</text>
</comment>
<proteinExistence type="predicted"/>
<dbReference type="Gene3D" id="3.40.630.30">
    <property type="match status" value="1"/>
</dbReference>
<evidence type="ECO:0000259" key="3">
    <source>
        <dbReference type="PROSITE" id="PS51186"/>
    </source>
</evidence>
<dbReference type="SUPFAM" id="SSF55729">
    <property type="entry name" value="Acyl-CoA N-acyltransferases (Nat)"/>
    <property type="match status" value="1"/>
</dbReference>
<dbReference type="InterPro" id="IPR000182">
    <property type="entry name" value="GNAT_dom"/>
</dbReference>
<evidence type="ECO:0000256" key="1">
    <source>
        <dbReference type="ARBA" id="ARBA00022679"/>
    </source>
</evidence>
<sequence>MNLTIRKMHPNEYPLLGDFLYQAIYQPDTTNLAPKSIINNPELQVYIQDFGRQKDDYCFCAEVNNRIIGAVWVRNINGYGSIDNVTVEFAILVFDEYQKMGIGTALMNRMLEHLKELNYPKASLAVQKENYAVRMYLNIGFDIVDENEQEYIMIHRLGYENDK</sequence>
<evidence type="ECO:0000256" key="2">
    <source>
        <dbReference type="ARBA" id="ARBA00023315"/>
    </source>
</evidence>
<dbReference type="Proteomes" id="UP001056693">
    <property type="component" value="Unassembled WGS sequence"/>
</dbReference>
<keyword evidence="2" id="KW-0012">Acyltransferase</keyword>
<keyword evidence="5" id="KW-1185">Reference proteome</keyword>
<evidence type="ECO:0000313" key="5">
    <source>
        <dbReference type="Proteomes" id="UP001056693"/>
    </source>
</evidence>
<dbReference type="PANTHER" id="PTHR43800">
    <property type="entry name" value="PEPTIDYL-LYSINE N-ACETYLTRANSFERASE YJAB"/>
    <property type="match status" value="1"/>
</dbReference>
<dbReference type="CDD" id="cd04301">
    <property type="entry name" value="NAT_SF"/>
    <property type="match status" value="1"/>
</dbReference>
<keyword evidence="1" id="KW-0808">Transferase</keyword>
<dbReference type="RefSeq" id="WP_249377348.1">
    <property type="nucleotide sequence ID" value="NZ_SNUZ01000017.1"/>
</dbReference>
<dbReference type="EMBL" id="SNUZ01000017">
    <property type="protein sequence ID" value="MCL3788524.1"/>
    <property type="molecule type" value="Genomic_DNA"/>
</dbReference>
<name>A0ABT0NKB4_9FIRM</name>
<organism evidence="4 5">
    <name type="scientific">Ruminococcus bromii</name>
    <dbReference type="NCBI Taxonomy" id="40518"/>
    <lineage>
        <taxon>Bacteria</taxon>
        <taxon>Bacillati</taxon>
        <taxon>Bacillota</taxon>
        <taxon>Clostridia</taxon>
        <taxon>Eubacteriales</taxon>
        <taxon>Oscillospiraceae</taxon>
        <taxon>Ruminococcus</taxon>
    </lineage>
</organism>
<dbReference type="PANTHER" id="PTHR43800:SF1">
    <property type="entry name" value="PEPTIDYL-LYSINE N-ACETYLTRANSFERASE YJAB"/>
    <property type="match status" value="1"/>
</dbReference>
<dbReference type="Pfam" id="PF00583">
    <property type="entry name" value="Acetyltransf_1"/>
    <property type="match status" value="1"/>
</dbReference>
<dbReference type="PROSITE" id="PS51186">
    <property type="entry name" value="GNAT"/>
    <property type="match status" value="1"/>
</dbReference>
<feature type="domain" description="N-acetyltransferase" evidence="3">
    <location>
        <begin position="3"/>
        <end position="158"/>
    </location>
</feature>
<evidence type="ECO:0000313" key="4">
    <source>
        <dbReference type="EMBL" id="MCL3788524.1"/>
    </source>
</evidence>
<dbReference type="InterPro" id="IPR016181">
    <property type="entry name" value="Acyl_CoA_acyltransferase"/>
</dbReference>
<gene>
    <name evidence="4" type="ORF">E2N93_11105</name>
</gene>